<feature type="compositionally biased region" description="Low complexity" evidence="1">
    <location>
        <begin position="624"/>
        <end position="633"/>
    </location>
</feature>
<organism evidence="2 3">
    <name type="scientific">Puccinia striiformis f. sp. tritici PST-78</name>
    <dbReference type="NCBI Taxonomy" id="1165861"/>
    <lineage>
        <taxon>Eukaryota</taxon>
        <taxon>Fungi</taxon>
        <taxon>Dikarya</taxon>
        <taxon>Basidiomycota</taxon>
        <taxon>Pucciniomycotina</taxon>
        <taxon>Pucciniomycetes</taxon>
        <taxon>Pucciniales</taxon>
        <taxon>Pucciniaceae</taxon>
        <taxon>Puccinia</taxon>
    </lineage>
</organism>
<feature type="compositionally biased region" description="Pro residues" evidence="1">
    <location>
        <begin position="55"/>
        <end position="64"/>
    </location>
</feature>
<feature type="compositionally biased region" description="Basic and acidic residues" evidence="1">
    <location>
        <begin position="244"/>
        <end position="256"/>
    </location>
</feature>
<feature type="region of interest" description="Disordered" evidence="1">
    <location>
        <begin position="593"/>
        <end position="636"/>
    </location>
</feature>
<feature type="compositionally biased region" description="Polar residues" evidence="1">
    <location>
        <begin position="41"/>
        <end position="51"/>
    </location>
</feature>
<dbReference type="Proteomes" id="UP000054564">
    <property type="component" value="Unassembled WGS sequence"/>
</dbReference>
<feature type="compositionally biased region" description="Polar residues" evidence="1">
    <location>
        <begin position="730"/>
        <end position="745"/>
    </location>
</feature>
<proteinExistence type="predicted"/>
<reference evidence="3" key="1">
    <citation type="submission" date="2014-03" db="EMBL/GenBank/DDBJ databases">
        <title>The Genome Sequence of Puccinia striiformis f. sp. tritici PST-78.</title>
        <authorList>
            <consortium name="The Broad Institute Genome Sequencing Platform"/>
            <person name="Cuomo C."/>
            <person name="Hulbert S."/>
            <person name="Chen X."/>
            <person name="Walker B."/>
            <person name="Young S.K."/>
            <person name="Zeng Q."/>
            <person name="Gargeya S."/>
            <person name="Fitzgerald M."/>
            <person name="Haas B."/>
            <person name="Abouelleil A."/>
            <person name="Alvarado L."/>
            <person name="Arachchi H.M."/>
            <person name="Berlin A.M."/>
            <person name="Chapman S.B."/>
            <person name="Goldberg J."/>
            <person name="Griggs A."/>
            <person name="Gujja S."/>
            <person name="Hansen M."/>
            <person name="Howarth C."/>
            <person name="Imamovic A."/>
            <person name="Larimer J."/>
            <person name="McCowan C."/>
            <person name="Montmayeur A."/>
            <person name="Murphy C."/>
            <person name="Neiman D."/>
            <person name="Pearson M."/>
            <person name="Priest M."/>
            <person name="Roberts A."/>
            <person name="Saif S."/>
            <person name="Shea T."/>
            <person name="Sisk P."/>
            <person name="Sykes S."/>
            <person name="Wortman J."/>
            <person name="Nusbaum C."/>
            <person name="Birren B."/>
        </authorList>
    </citation>
    <scope>NUCLEOTIDE SEQUENCE [LARGE SCALE GENOMIC DNA]</scope>
    <source>
        <strain evidence="3">race PST-78</strain>
    </source>
</reference>
<feature type="region of interest" description="Disordered" evidence="1">
    <location>
        <begin position="496"/>
        <end position="528"/>
    </location>
</feature>
<keyword evidence="3" id="KW-1185">Reference proteome</keyword>
<dbReference type="EMBL" id="AJIL01000013">
    <property type="protein sequence ID" value="KNF04169.1"/>
    <property type="molecule type" value="Genomic_DNA"/>
</dbReference>
<feature type="region of interest" description="Disordered" evidence="1">
    <location>
        <begin position="1"/>
        <end position="72"/>
    </location>
</feature>
<feature type="compositionally biased region" description="Pro residues" evidence="1">
    <location>
        <begin position="888"/>
        <end position="901"/>
    </location>
</feature>
<feature type="region of interest" description="Disordered" evidence="1">
    <location>
        <begin position="200"/>
        <end position="256"/>
    </location>
</feature>
<accession>A0A0L0VXZ6</accession>
<feature type="compositionally biased region" description="Low complexity" evidence="1">
    <location>
        <begin position="814"/>
        <end position="825"/>
    </location>
</feature>
<feature type="compositionally biased region" description="Polar residues" evidence="1">
    <location>
        <begin position="25"/>
        <end position="34"/>
    </location>
</feature>
<protein>
    <submittedName>
        <fullName evidence="2">Uncharacterized protein</fullName>
    </submittedName>
</protein>
<comment type="caution">
    <text evidence="2">The sequence shown here is derived from an EMBL/GenBank/DDBJ whole genome shotgun (WGS) entry which is preliminary data.</text>
</comment>
<feature type="compositionally biased region" description="Pro residues" evidence="1">
    <location>
        <begin position="697"/>
        <end position="707"/>
    </location>
</feature>
<feature type="region of interest" description="Disordered" evidence="1">
    <location>
        <begin position="399"/>
        <end position="430"/>
    </location>
</feature>
<feature type="compositionally biased region" description="Low complexity" evidence="1">
    <location>
        <begin position="860"/>
        <end position="874"/>
    </location>
</feature>
<feature type="region of interest" description="Disordered" evidence="1">
    <location>
        <begin position="678"/>
        <end position="912"/>
    </location>
</feature>
<feature type="compositionally biased region" description="Basic residues" evidence="1">
    <location>
        <begin position="925"/>
        <end position="936"/>
    </location>
</feature>
<feature type="compositionally biased region" description="Low complexity" evidence="1">
    <location>
        <begin position="708"/>
        <end position="722"/>
    </location>
</feature>
<dbReference type="STRING" id="1165861.A0A0L0VXZ6"/>
<dbReference type="OrthoDB" id="2505448at2759"/>
<sequence>MSSSSDRNYYHNQRLNTRAAPTRLPYNSSSSLQPAQLKAVHTNTSKPSRSLITVIPPPSLPSNPPALRSSAHCPGYGPPSAFSRGILIPLYPTLAAQLTAIAREYGLPSTGGMLVYMIDASPNVGELAKQMIGGPKISEAAWHILWSGIFEEEEAEEFERELQAREQIEDHHRYYPDEDQEENVEEAINSSVEDLTDSVIDFPIPPAHHRPSLSARGRQLEDDSPSTLPSSTSSTEDPSSNPNTDRRNPSAGNKTDDRFKLADRLLQHKRSQSSSVSPRVYRNRSNHNASVEMFTRPFTPLCHQIPSRSNRQAANPIRQRVHPAAMSDAGSNYSASSYRPPRRIGAGMIVGKIEFDIDCTRSTGRWYEQWLNPSRLAPSTTPDISRPLLLPNLITKRIQPSTSPNVPVHHQSQHMGDSTRSADLASSQSSYQTDNSHSFLAFDDPMPLSSVDLSRCSSLESPVDSHDRALEYVYRNSNKLTSDNYPLDSGRIFNRQSETKAERRQTSENQQSPSEVNVNRKPSSRRIVSDKHRQAISLIEAQAKHQALVDQIDAQLSSPIKLEPVTNHTFGINNLVSTLPGLSLQVTGRVEAGDSRYKRNEAGSTASSSCTSSPETDPANLTHSSTGSSSNSSVEVADNQGLLLPGLWSNKRSSSMAIEANLKELEQALVSLSPRALRHSPGSQQMMPTPRSVSSPQPQPQPQPNQQPPSSSSGLSSSTSPSGYPRKSGNRTQSISQSSKSINGEDQTRGGMSKFFDSLQESYHDMKARSSASTSPLPPSPLPPIEVPVGKLEGYGREDLRESSAPISPLPQNISITTTSTTTKISPPPQHSRHHSIKSSSLFFRKHGTSPNGPPPPLPTTTTTNTSSSTSPSSVLPPSPSLSSHSPSPTPSPISPLPPIPSSAHGNSNDSFVSKAAGLMSAKFRYHSHALTPKRKNTVDLNSSS</sequence>
<feature type="compositionally biased region" description="Polar residues" evidence="1">
    <location>
        <begin position="1"/>
        <end position="16"/>
    </location>
</feature>
<feature type="compositionally biased region" description="Basic and acidic residues" evidence="1">
    <location>
        <begin position="497"/>
        <end position="506"/>
    </location>
</feature>
<feature type="compositionally biased region" description="Polar residues" evidence="1">
    <location>
        <begin position="413"/>
        <end position="430"/>
    </location>
</feature>
<evidence type="ECO:0000313" key="3">
    <source>
        <dbReference type="Proteomes" id="UP000054564"/>
    </source>
</evidence>
<feature type="compositionally biased region" description="Low complexity" evidence="1">
    <location>
        <begin position="225"/>
        <end position="243"/>
    </location>
</feature>
<feature type="compositionally biased region" description="Pro residues" evidence="1">
    <location>
        <begin position="776"/>
        <end position="786"/>
    </location>
</feature>
<feature type="compositionally biased region" description="Low complexity" evidence="1">
    <location>
        <begin position="604"/>
        <end position="613"/>
    </location>
</feature>
<name>A0A0L0VXZ6_9BASI</name>
<evidence type="ECO:0000313" key="2">
    <source>
        <dbReference type="EMBL" id="KNF04169.1"/>
    </source>
</evidence>
<feature type="compositionally biased region" description="Polar residues" evidence="1">
    <location>
        <begin position="507"/>
        <end position="521"/>
    </location>
</feature>
<feature type="region of interest" description="Disordered" evidence="1">
    <location>
        <begin position="925"/>
        <end position="945"/>
    </location>
</feature>
<dbReference type="AlphaFoldDB" id="A0A0L0VXZ6"/>
<evidence type="ECO:0000256" key="1">
    <source>
        <dbReference type="SAM" id="MobiDB-lite"/>
    </source>
</evidence>
<gene>
    <name evidence="2" type="ORF">PSTG_02520</name>
</gene>